<dbReference type="RefSeq" id="WP_039233555.1">
    <property type="nucleotide sequence ID" value="NZ_JWIQ02000021.1"/>
</dbReference>
<dbReference type="OrthoDB" id="2691588at2"/>
<protein>
    <recommendedName>
        <fullName evidence="3">YhdB-like protein</fullName>
    </recommendedName>
</protein>
<accession>A0A0F5HS26</accession>
<keyword evidence="2" id="KW-1185">Reference proteome</keyword>
<organism evidence="1 2">
    <name type="scientific">Bacillus thermotolerans</name>
    <name type="common">Quasibacillus thermotolerans</name>
    <dbReference type="NCBI Taxonomy" id="1221996"/>
    <lineage>
        <taxon>Bacteria</taxon>
        <taxon>Bacillati</taxon>
        <taxon>Bacillota</taxon>
        <taxon>Bacilli</taxon>
        <taxon>Bacillales</taxon>
        <taxon>Bacillaceae</taxon>
        <taxon>Bacillus</taxon>
    </lineage>
</organism>
<dbReference type="Proteomes" id="UP000031563">
    <property type="component" value="Unassembled WGS sequence"/>
</dbReference>
<dbReference type="InterPro" id="IPR025431">
    <property type="entry name" value="YhdB-like"/>
</dbReference>
<gene>
    <name evidence="1" type="ORF">QY95_01478</name>
</gene>
<name>A0A0F5HS26_BACTR</name>
<evidence type="ECO:0000313" key="2">
    <source>
        <dbReference type="Proteomes" id="UP000031563"/>
    </source>
</evidence>
<dbReference type="STRING" id="1221996.QY95_01478"/>
<dbReference type="Pfam" id="PF14148">
    <property type="entry name" value="YhdB"/>
    <property type="match status" value="1"/>
</dbReference>
<proteinExistence type="predicted"/>
<dbReference type="EMBL" id="JWIR02000029">
    <property type="protein sequence ID" value="KKB40483.1"/>
    <property type="molecule type" value="Genomic_DNA"/>
</dbReference>
<reference evidence="1" key="1">
    <citation type="submission" date="2015-02" db="EMBL/GenBank/DDBJ databases">
        <title>Genome Assembly of Bacillaceae bacterium MTCC 8252.</title>
        <authorList>
            <person name="Verma A."/>
            <person name="Khatri I."/>
            <person name="Mual P."/>
            <person name="Subramanian S."/>
            <person name="Krishnamurthi S."/>
        </authorList>
    </citation>
    <scope>NUCLEOTIDE SEQUENCE [LARGE SCALE GENOMIC DNA]</scope>
    <source>
        <strain evidence="1">MTCC 8252</strain>
    </source>
</reference>
<dbReference type="AlphaFoldDB" id="A0A0F5HS26"/>
<evidence type="ECO:0000313" key="1">
    <source>
        <dbReference type="EMBL" id="KKB40483.1"/>
    </source>
</evidence>
<sequence length="72" mass="8631">MVYTDYDRALYYIYRSDWDNLLVLMVRTGDHLLSKKIEHFLHACSFPNPYSTVEKTFYTLFDYIEHANSLNA</sequence>
<evidence type="ECO:0008006" key="3">
    <source>
        <dbReference type="Google" id="ProtNLM"/>
    </source>
</evidence>
<comment type="caution">
    <text evidence="1">The sequence shown here is derived from an EMBL/GenBank/DDBJ whole genome shotgun (WGS) entry which is preliminary data.</text>
</comment>
<accession>A0A0F5I4S4</accession>